<dbReference type="InterPro" id="IPR036291">
    <property type="entry name" value="NAD(P)-bd_dom_sf"/>
</dbReference>
<dbReference type="EMBL" id="VCAU01000006">
    <property type="protein sequence ID" value="KAF9893775.1"/>
    <property type="molecule type" value="Genomic_DNA"/>
</dbReference>
<reference evidence="7" key="2">
    <citation type="submission" date="2020-02" db="EMBL/GenBank/DDBJ databases">
        <authorList>
            <person name="Gilchrist C.L.M."/>
            <person name="Chooi Y.-H."/>
        </authorList>
    </citation>
    <scope>NUCLEOTIDE SEQUENCE</scope>
    <source>
        <strain evidence="7">MST-FP2251</strain>
    </source>
</reference>
<gene>
    <name evidence="7" type="primary">PRO3_1</name>
    <name evidence="7" type="ORF">FE257_009945</name>
</gene>
<dbReference type="FunFam" id="1.10.3730.10:FF:000001">
    <property type="entry name" value="Pyrroline-5-carboxylate reductase"/>
    <property type="match status" value="1"/>
</dbReference>
<evidence type="ECO:0000256" key="2">
    <source>
        <dbReference type="ARBA" id="ARBA00022857"/>
    </source>
</evidence>
<keyword evidence="3" id="KW-0560">Oxidoreductase</keyword>
<dbReference type="GO" id="GO:0004735">
    <property type="term" value="F:pyrroline-5-carboxylate reductase activity"/>
    <property type="evidence" value="ECO:0007669"/>
    <property type="project" value="InterPro"/>
</dbReference>
<feature type="binding site" evidence="4">
    <location>
        <begin position="12"/>
        <end position="17"/>
    </location>
    <ligand>
        <name>NADP(+)</name>
        <dbReference type="ChEBI" id="CHEBI:58349"/>
    </ligand>
</feature>
<evidence type="ECO:0000313" key="7">
    <source>
        <dbReference type="EMBL" id="KAF9893775.1"/>
    </source>
</evidence>
<dbReference type="HAMAP" id="MF_01925">
    <property type="entry name" value="P5C_reductase"/>
    <property type="match status" value="1"/>
</dbReference>
<dbReference type="NCBIfam" id="TIGR00112">
    <property type="entry name" value="proC"/>
    <property type="match status" value="1"/>
</dbReference>
<dbReference type="GO" id="GO:0055129">
    <property type="term" value="P:L-proline biosynthetic process"/>
    <property type="evidence" value="ECO:0007669"/>
    <property type="project" value="TreeGrafter"/>
</dbReference>
<dbReference type="AlphaFoldDB" id="A0AAD4CW24"/>
<dbReference type="Pfam" id="PF03807">
    <property type="entry name" value="F420_oxidored"/>
    <property type="match status" value="1"/>
</dbReference>
<sequence>MSVQNIATLCVLGCGNLGIAILDSLLKAISREDQPEDLLFDQVIACVRSERSHQRLNERYSSYSDQLIISRNKNVQAVEQSHIVILGVDPGDVEATLSQPGLRDALANKLLISVAAGWTRKNLEKTLYGSETTAENKSNGRAWVVRTLPNIAAQVSQSFTAIETSEPAVPVPYMRVTDAIFSQIGKIAHIPPKLMDASSAVAGSTPAFFAVIVDALIDAAVAVGMPRTLAQDMIFQSMQGTASILQSGVHQAHLRDQGTAPEGCTIAGLMVMEEGAVRGHVGRALREAVTVARQMDGNRHVNDTRQ</sequence>
<dbReference type="InterPro" id="IPR000304">
    <property type="entry name" value="Pyrroline-COOH_reductase"/>
</dbReference>
<evidence type="ECO:0000313" key="8">
    <source>
        <dbReference type="Proteomes" id="UP001194746"/>
    </source>
</evidence>
<evidence type="ECO:0000256" key="4">
    <source>
        <dbReference type="PIRSR" id="PIRSR000193-1"/>
    </source>
</evidence>
<feature type="binding site" evidence="4">
    <location>
        <position position="74"/>
    </location>
    <ligand>
        <name>NADPH</name>
        <dbReference type="ChEBI" id="CHEBI:57783"/>
    </ligand>
</feature>
<dbReference type="PANTHER" id="PTHR11645:SF27">
    <property type="entry name" value="HYPOTHETICAL PYRROLINE-5-CARBOXYLATE REDUCTASE (EUROFUNG)"/>
    <property type="match status" value="1"/>
</dbReference>
<dbReference type="PANTHER" id="PTHR11645">
    <property type="entry name" value="PYRROLINE-5-CARBOXYLATE REDUCTASE"/>
    <property type="match status" value="1"/>
</dbReference>
<dbReference type="Gene3D" id="1.10.3730.10">
    <property type="entry name" value="ProC C-terminal domain-like"/>
    <property type="match status" value="1"/>
</dbReference>
<feature type="domain" description="Pyrroline-5-carboxylate reductase catalytic N-terminal" evidence="5">
    <location>
        <begin position="9"/>
        <end position="117"/>
    </location>
</feature>
<evidence type="ECO:0000256" key="3">
    <source>
        <dbReference type="ARBA" id="ARBA00023002"/>
    </source>
</evidence>
<dbReference type="SUPFAM" id="SSF51735">
    <property type="entry name" value="NAD(P)-binding Rossmann-fold domains"/>
    <property type="match status" value="1"/>
</dbReference>
<organism evidence="7 8">
    <name type="scientific">Aspergillus nanangensis</name>
    <dbReference type="NCBI Taxonomy" id="2582783"/>
    <lineage>
        <taxon>Eukaryota</taxon>
        <taxon>Fungi</taxon>
        <taxon>Dikarya</taxon>
        <taxon>Ascomycota</taxon>
        <taxon>Pezizomycotina</taxon>
        <taxon>Eurotiomycetes</taxon>
        <taxon>Eurotiomycetidae</taxon>
        <taxon>Eurotiales</taxon>
        <taxon>Aspergillaceae</taxon>
        <taxon>Aspergillus</taxon>
        <taxon>Aspergillus subgen. Circumdati</taxon>
    </lineage>
</organism>
<proteinExistence type="inferred from homology"/>
<comment type="caution">
    <text evidence="7">The sequence shown here is derived from an EMBL/GenBank/DDBJ whole genome shotgun (WGS) entry which is preliminary data.</text>
</comment>
<dbReference type="Pfam" id="PF14748">
    <property type="entry name" value="P5CR_dimer"/>
    <property type="match status" value="1"/>
</dbReference>
<dbReference type="InterPro" id="IPR008927">
    <property type="entry name" value="6-PGluconate_DH-like_C_sf"/>
</dbReference>
<evidence type="ECO:0000259" key="5">
    <source>
        <dbReference type="Pfam" id="PF03807"/>
    </source>
</evidence>
<protein>
    <submittedName>
        <fullName evidence="7">Delta 1-pyrroline-5-carboxylate reductase</fullName>
    </submittedName>
</protein>
<name>A0AAD4CW24_ASPNN</name>
<feature type="domain" description="Pyrroline-5-carboxylate reductase dimerisation" evidence="6">
    <location>
        <begin position="193"/>
        <end position="295"/>
    </location>
</feature>
<dbReference type="SUPFAM" id="SSF48179">
    <property type="entry name" value="6-phosphogluconate dehydrogenase C-terminal domain-like"/>
    <property type="match status" value="1"/>
</dbReference>
<dbReference type="PIRSF" id="PIRSF000193">
    <property type="entry name" value="Pyrrol-5-carb_rd"/>
    <property type="match status" value="1"/>
</dbReference>
<reference evidence="7" key="1">
    <citation type="journal article" date="2019" name="Beilstein J. Org. Chem.">
        <title>Nanangenines: drimane sesquiterpenoids as the dominant metabolite cohort of a novel Australian fungus, Aspergillus nanangensis.</title>
        <authorList>
            <person name="Lacey H.J."/>
            <person name="Gilchrist C.L.M."/>
            <person name="Crombie A."/>
            <person name="Kalaitzis J.A."/>
            <person name="Vuong D."/>
            <person name="Rutledge P.J."/>
            <person name="Turner P."/>
            <person name="Pitt J.I."/>
            <person name="Lacey E."/>
            <person name="Chooi Y.H."/>
            <person name="Piggott A.M."/>
        </authorList>
    </citation>
    <scope>NUCLEOTIDE SEQUENCE</scope>
    <source>
        <strain evidence="7">MST-FP2251</strain>
    </source>
</reference>
<dbReference type="Proteomes" id="UP001194746">
    <property type="component" value="Unassembled WGS sequence"/>
</dbReference>
<keyword evidence="2 4" id="KW-0521">NADP</keyword>
<accession>A0AAD4CW24</accession>
<dbReference type="Gene3D" id="3.40.50.720">
    <property type="entry name" value="NAD(P)-binding Rossmann-like Domain"/>
    <property type="match status" value="1"/>
</dbReference>
<dbReference type="InterPro" id="IPR029036">
    <property type="entry name" value="P5CR_dimer"/>
</dbReference>
<evidence type="ECO:0000259" key="6">
    <source>
        <dbReference type="Pfam" id="PF14748"/>
    </source>
</evidence>
<keyword evidence="8" id="KW-1185">Reference proteome</keyword>
<dbReference type="InterPro" id="IPR028939">
    <property type="entry name" value="P5C_Rdtase_cat_N"/>
</dbReference>
<evidence type="ECO:0000256" key="1">
    <source>
        <dbReference type="ARBA" id="ARBA00005525"/>
    </source>
</evidence>
<comment type="similarity">
    <text evidence="1">Belongs to the pyrroline-5-carboxylate reductase family.</text>
</comment>